<keyword evidence="2" id="KW-1185">Reference proteome</keyword>
<accession>A0A563E386</accession>
<dbReference type="AlphaFoldDB" id="A0A563E386"/>
<gene>
    <name evidence="1" type="ORF">FGL98_08040</name>
</gene>
<protein>
    <submittedName>
        <fullName evidence="1">Metallopeptidase family protein</fullName>
    </submittedName>
</protein>
<dbReference type="EMBL" id="VCQV01000008">
    <property type="protein sequence ID" value="TWP36996.1"/>
    <property type="molecule type" value="Genomic_DNA"/>
</dbReference>
<comment type="caution">
    <text evidence="1">The sequence shown here is derived from an EMBL/GenBank/DDBJ whole genome shotgun (WGS) entry which is preliminary data.</text>
</comment>
<dbReference type="RefSeq" id="WP_146316239.1">
    <property type="nucleotide sequence ID" value="NZ_VCQV01000008.1"/>
</dbReference>
<dbReference type="InterPro" id="IPR010428">
    <property type="entry name" value="Zincin_1"/>
</dbReference>
<dbReference type="OrthoDB" id="9806895at2"/>
<name>A0A563E386_9MICO</name>
<dbReference type="Proteomes" id="UP000320244">
    <property type="component" value="Unassembled WGS sequence"/>
</dbReference>
<reference evidence="1 2" key="1">
    <citation type="submission" date="2019-05" db="EMBL/GenBank/DDBJ databases">
        <authorList>
            <person name="Lee S.D."/>
        </authorList>
    </citation>
    <scope>NUCLEOTIDE SEQUENCE [LARGE SCALE GENOMIC DNA]</scope>
    <source>
        <strain evidence="1 2">C5-26</strain>
    </source>
</reference>
<evidence type="ECO:0000313" key="2">
    <source>
        <dbReference type="Proteomes" id="UP000320244"/>
    </source>
</evidence>
<sequence>MVVHMSDAQFEQAVDDALARIPDDLLNRMENVAILVEDEPDTSNLPDGQTLLGLYVGTPLPERLDAWGYGSLPDRIFIFKGPLTRLARSREQLLREIEVTVRHEIGHHFGISDDRLHELGWG</sequence>
<dbReference type="Gene3D" id="3.30.2010.20">
    <property type="match status" value="1"/>
</dbReference>
<evidence type="ECO:0000313" key="1">
    <source>
        <dbReference type="EMBL" id="TWP36996.1"/>
    </source>
</evidence>
<proteinExistence type="predicted"/>
<dbReference type="SUPFAM" id="SSF55486">
    <property type="entry name" value="Metalloproteases ('zincins'), catalytic domain"/>
    <property type="match status" value="1"/>
</dbReference>
<dbReference type="Pfam" id="PF06262">
    <property type="entry name" value="Zincin_1"/>
    <property type="match status" value="1"/>
</dbReference>
<dbReference type="InterPro" id="IPR038555">
    <property type="entry name" value="Zincin_1_sf"/>
</dbReference>
<reference evidence="1 2" key="2">
    <citation type="submission" date="2019-08" db="EMBL/GenBank/DDBJ databases">
        <title>Jejuicoccus antrihumi gen. nov., sp. nov., a new member of the family Dermacoccaceae isolated from a cave.</title>
        <authorList>
            <person name="Schumann P."/>
            <person name="Kim I.S."/>
        </authorList>
    </citation>
    <scope>NUCLEOTIDE SEQUENCE [LARGE SCALE GENOMIC DNA]</scope>
    <source>
        <strain evidence="1 2">C5-26</strain>
    </source>
</reference>
<dbReference type="CDD" id="cd12952">
    <property type="entry name" value="MMP_ACEL2062"/>
    <property type="match status" value="1"/>
</dbReference>
<organism evidence="1 2">
    <name type="scientific">Leekyejoonella antrihumi</name>
    <dbReference type="NCBI Taxonomy" id="1660198"/>
    <lineage>
        <taxon>Bacteria</taxon>
        <taxon>Bacillati</taxon>
        <taxon>Actinomycetota</taxon>
        <taxon>Actinomycetes</taxon>
        <taxon>Micrococcales</taxon>
        <taxon>Dermacoccaceae</taxon>
        <taxon>Leekyejoonella</taxon>
    </lineage>
</organism>